<comment type="caution">
    <text evidence="2">The sequence shown here is derived from an EMBL/GenBank/DDBJ whole genome shotgun (WGS) entry which is preliminary data.</text>
</comment>
<keyword evidence="3" id="KW-1185">Reference proteome</keyword>
<evidence type="ECO:0000313" key="3">
    <source>
        <dbReference type="Proteomes" id="UP001054252"/>
    </source>
</evidence>
<feature type="compositionally biased region" description="Basic and acidic residues" evidence="1">
    <location>
        <begin position="1"/>
        <end position="15"/>
    </location>
</feature>
<reference evidence="2 3" key="1">
    <citation type="journal article" date="2021" name="Commun. Biol.">
        <title>The genome of Shorea leprosula (Dipterocarpaceae) highlights the ecological relevance of drought in aseasonal tropical rainforests.</title>
        <authorList>
            <person name="Ng K.K.S."/>
            <person name="Kobayashi M.J."/>
            <person name="Fawcett J.A."/>
            <person name="Hatakeyama M."/>
            <person name="Paape T."/>
            <person name="Ng C.H."/>
            <person name="Ang C.C."/>
            <person name="Tnah L.H."/>
            <person name="Lee C.T."/>
            <person name="Nishiyama T."/>
            <person name="Sese J."/>
            <person name="O'Brien M.J."/>
            <person name="Copetti D."/>
            <person name="Mohd Noor M.I."/>
            <person name="Ong R.C."/>
            <person name="Putra M."/>
            <person name="Sireger I.Z."/>
            <person name="Indrioko S."/>
            <person name="Kosugi Y."/>
            <person name="Izuno A."/>
            <person name="Isagi Y."/>
            <person name="Lee S.L."/>
            <person name="Shimizu K.K."/>
        </authorList>
    </citation>
    <scope>NUCLEOTIDE SEQUENCE [LARGE SCALE GENOMIC DNA]</scope>
    <source>
        <strain evidence="2">214</strain>
    </source>
</reference>
<dbReference type="AlphaFoldDB" id="A0AAV5HEG9"/>
<proteinExistence type="predicted"/>
<feature type="region of interest" description="Disordered" evidence="1">
    <location>
        <begin position="1"/>
        <end position="124"/>
    </location>
</feature>
<gene>
    <name evidence="2" type="ORF">SLEP1_g207</name>
</gene>
<protein>
    <submittedName>
        <fullName evidence="2">Uncharacterized protein</fullName>
    </submittedName>
</protein>
<feature type="compositionally biased region" description="Low complexity" evidence="1">
    <location>
        <begin position="322"/>
        <end position="333"/>
    </location>
</feature>
<dbReference type="EMBL" id="BPVZ01000001">
    <property type="protein sequence ID" value="GKU85541.1"/>
    <property type="molecule type" value="Genomic_DNA"/>
</dbReference>
<name>A0AAV5HEG9_9ROSI</name>
<evidence type="ECO:0000313" key="2">
    <source>
        <dbReference type="EMBL" id="GKU85541.1"/>
    </source>
</evidence>
<accession>A0AAV5HEG9</accession>
<dbReference type="Proteomes" id="UP001054252">
    <property type="component" value="Unassembled WGS sequence"/>
</dbReference>
<evidence type="ECO:0000256" key="1">
    <source>
        <dbReference type="SAM" id="MobiDB-lite"/>
    </source>
</evidence>
<feature type="compositionally biased region" description="Polar residues" evidence="1">
    <location>
        <begin position="334"/>
        <end position="345"/>
    </location>
</feature>
<organism evidence="2 3">
    <name type="scientific">Rubroshorea leprosula</name>
    <dbReference type="NCBI Taxonomy" id="152421"/>
    <lineage>
        <taxon>Eukaryota</taxon>
        <taxon>Viridiplantae</taxon>
        <taxon>Streptophyta</taxon>
        <taxon>Embryophyta</taxon>
        <taxon>Tracheophyta</taxon>
        <taxon>Spermatophyta</taxon>
        <taxon>Magnoliopsida</taxon>
        <taxon>eudicotyledons</taxon>
        <taxon>Gunneridae</taxon>
        <taxon>Pentapetalae</taxon>
        <taxon>rosids</taxon>
        <taxon>malvids</taxon>
        <taxon>Malvales</taxon>
        <taxon>Dipterocarpaceae</taxon>
        <taxon>Rubroshorea</taxon>
    </lineage>
</organism>
<feature type="compositionally biased region" description="Basic and acidic residues" evidence="1">
    <location>
        <begin position="59"/>
        <end position="69"/>
    </location>
</feature>
<feature type="region of interest" description="Disordered" evidence="1">
    <location>
        <begin position="305"/>
        <end position="345"/>
    </location>
</feature>
<sequence length="345" mass="38656">MESKSSKTSNKKDPGPDDVEVEQAARSSRGKRALVERQGFPKAKKTKSLKELYLQKLVEVGDMRKKQNEPDCNSGDDADDVKVEQAKRNSRGKRALPAIPGSSKTKKTESPMNPSLQKPGERTIQLKNHQEKWAKTNEDENTYDAAGSSGGPTGQSFPHNEEFQLKDFMAFCEMPVIKELWEAFSEAYTETSKGVEKFLDEHRKRELNGKWPERFKKLFEEGITEKFKATFLKYKEEDERQTREEYKQIVEQLEEDEFLNMAALREFCPEPEMLMEGSLNVSSNFEGGLQSSSTRTTPLTANVMKSTATGGEPHHDPLAMQGGTTAAGESSGGPNTHSSPHNAKI</sequence>